<dbReference type="Pfam" id="PF00797">
    <property type="entry name" value="Acetyltransf_2"/>
    <property type="match status" value="1"/>
</dbReference>
<dbReference type="RefSeq" id="WP_023786575.1">
    <property type="nucleotide sequence ID" value="NC_022997.1"/>
</dbReference>
<dbReference type="PRINTS" id="PR01543">
    <property type="entry name" value="ANATRNSFRASE"/>
</dbReference>
<dbReference type="HOGENOM" id="CLU_049918_1_1_5"/>
<evidence type="ECO:0000313" key="3">
    <source>
        <dbReference type="EMBL" id="AHB48034.1"/>
    </source>
</evidence>
<protein>
    <submittedName>
        <fullName evidence="3">N-hydroxyarylamine O-acetyltransferase</fullName>
    </submittedName>
</protein>
<keyword evidence="3" id="KW-0808">Transferase</keyword>
<dbReference type="Gene3D" id="3.30.2140.10">
    <property type="entry name" value="Arylamine N-acetyltransferase"/>
    <property type="match status" value="1"/>
</dbReference>
<sequence>MSSDRLDVPAYLARIGYAGPVTPSLDTLAAIQRHHISAIPFETLAMILGEPVRLDLPSLRHKLLDRGRGGYCFELNLLFLHLLRAIGFDAQGLTGRVVMNTPPGVVPARTHVLTLVSIDGTRYVTDVGFGGMTPTAPLRLDMEAEQDTPNEPYRLVRHGETYALTARVDDTSRTLYVFDLASPADIDFEVGNWYVSTHPSSPFRNRLLVARSEPGVRHTLRGSEYAIHRIARASERRQIDNPDAVIELLQTVFRIRLPEHPNLRDALGKVLSASPA</sequence>
<dbReference type="KEGG" id="hni:W911_05880"/>
<dbReference type="SUPFAM" id="SSF54001">
    <property type="entry name" value="Cysteine proteinases"/>
    <property type="match status" value="1"/>
</dbReference>
<proteinExistence type="inferred from homology"/>
<organism evidence="3 4">
    <name type="scientific">Hyphomicrobium nitrativorans NL23</name>
    <dbReference type="NCBI Taxonomy" id="1029756"/>
    <lineage>
        <taxon>Bacteria</taxon>
        <taxon>Pseudomonadati</taxon>
        <taxon>Pseudomonadota</taxon>
        <taxon>Alphaproteobacteria</taxon>
        <taxon>Hyphomicrobiales</taxon>
        <taxon>Hyphomicrobiaceae</taxon>
        <taxon>Hyphomicrobium</taxon>
    </lineage>
</organism>
<accession>V5SDK6</accession>
<keyword evidence="4" id="KW-1185">Reference proteome</keyword>
<evidence type="ECO:0000313" key="4">
    <source>
        <dbReference type="Proteomes" id="UP000018542"/>
    </source>
</evidence>
<dbReference type="OrthoDB" id="7181050at2"/>
<reference evidence="3 4" key="1">
    <citation type="journal article" date="2014" name="Genome Announc.">
        <title>Complete Genome Sequence of Hyphomicrobium nitrativorans Strain NL23, a Denitrifying Bacterium Isolated from Biofilm of a Methanol-Fed Denitrification System Treating Seawater at the Montreal Biodome.</title>
        <authorList>
            <person name="Martineau C."/>
            <person name="Villeneuve C."/>
            <person name="Mauffrey F."/>
            <person name="Villemur R."/>
        </authorList>
    </citation>
    <scope>NUCLEOTIDE SEQUENCE [LARGE SCALE GENOMIC DNA]</scope>
    <source>
        <strain evidence="3">NL23</strain>
    </source>
</reference>
<dbReference type="PATRIC" id="fig|1029756.8.peg.1234"/>
<evidence type="ECO:0000256" key="1">
    <source>
        <dbReference type="ARBA" id="ARBA00006547"/>
    </source>
</evidence>
<dbReference type="EMBL" id="CP006912">
    <property type="protein sequence ID" value="AHB48034.1"/>
    <property type="molecule type" value="Genomic_DNA"/>
</dbReference>
<dbReference type="InterPro" id="IPR038765">
    <property type="entry name" value="Papain-like_cys_pep_sf"/>
</dbReference>
<gene>
    <name evidence="3" type="ORF">W911_05880</name>
</gene>
<dbReference type="STRING" id="1029756.W911_05880"/>
<dbReference type="Gene3D" id="2.40.128.150">
    <property type="entry name" value="Cysteine proteinases"/>
    <property type="match status" value="1"/>
</dbReference>
<dbReference type="PANTHER" id="PTHR11786:SF0">
    <property type="entry name" value="ARYLAMINE N-ACETYLTRANSFERASE 4-RELATED"/>
    <property type="match status" value="1"/>
</dbReference>
<dbReference type="AlphaFoldDB" id="V5SDK6"/>
<comment type="similarity">
    <text evidence="1 2">Belongs to the arylamine N-acetyltransferase family.</text>
</comment>
<name>V5SDK6_9HYPH</name>
<dbReference type="Proteomes" id="UP000018542">
    <property type="component" value="Chromosome"/>
</dbReference>
<dbReference type="PANTHER" id="PTHR11786">
    <property type="entry name" value="N-HYDROXYARYLAMINE O-ACETYLTRANSFERASE"/>
    <property type="match status" value="1"/>
</dbReference>
<evidence type="ECO:0000256" key="2">
    <source>
        <dbReference type="RuleBase" id="RU003452"/>
    </source>
</evidence>
<dbReference type="GO" id="GO:0016407">
    <property type="term" value="F:acetyltransferase activity"/>
    <property type="evidence" value="ECO:0007669"/>
    <property type="project" value="InterPro"/>
</dbReference>
<dbReference type="InterPro" id="IPR001447">
    <property type="entry name" value="Arylamine_N-AcTrfase"/>
</dbReference>